<evidence type="ECO:0000256" key="3">
    <source>
        <dbReference type="ARBA" id="ARBA00022692"/>
    </source>
</evidence>
<feature type="transmembrane region" description="Helical" evidence="6">
    <location>
        <begin position="50"/>
        <end position="74"/>
    </location>
</feature>
<protein>
    <submittedName>
        <fullName evidence="7">Uncharacterized protein</fullName>
    </submittedName>
</protein>
<reference evidence="7 8" key="1">
    <citation type="journal article" date="2010" name="J. Bacteriol.">
        <title>Genome sequence of the oligotrophic marine Gammaproteobacterium HTCC2143, isolated from the Oregon Coast.</title>
        <authorList>
            <person name="Oh H.M."/>
            <person name="Kang I."/>
            <person name="Ferriera S."/>
            <person name="Giovannoni S.J."/>
            <person name="Cho J.C."/>
        </authorList>
    </citation>
    <scope>NUCLEOTIDE SEQUENCE [LARGE SCALE GENOMIC DNA]</scope>
    <source>
        <strain evidence="7 8">HTCC2143</strain>
    </source>
</reference>
<organism evidence="7 8">
    <name type="scientific">marine gamma proteobacterium HTCC2143</name>
    <dbReference type="NCBI Taxonomy" id="247633"/>
    <lineage>
        <taxon>Bacteria</taxon>
        <taxon>Pseudomonadati</taxon>
        <taxon>Pseudomonadota</taxon>
        <taxon>Gammaproteobacteria</taxon>
        <taxon>Cellvibrionales</taxon>
        <taxon>Spongiibacteraceae</taxon>
        <taxon>BD1-7 clade</taxon>
    </lineage>
</organism>
<feature type="transmembrane region" description="Helical" evidence="6">
    <location>
        <begin position="247"/>
        <end position="265"/>
    </location>
</feature>
<keyword evidence="4 6" id="KW-1133">Transmembrane helix</keyword>
<dbReference type="PANTHER" id="PTHR10010">
    <property type="entry name" value="SOLUTE CARRIER FAMILY 34 SODIUM PHOSPHATE , MEMBER 2-RELATED"/>
    <property type="match status" value="1"/>
</dbReference>
<dbReference type="InterPro" id="IPR003841">
    <property type="entry name" value="Na/Pi_transpt"/>
</dbReference>
<evidence type="ECO:0000256" key="4">
    <source>
        <dbReference type="ARBA" id="ARBA00022989"/>
    </source>
</evidence>
<dbReference type="Pfam" id="PF02690">
    <property type="entry name" value="Na_Pi_cotrans"/>
    <property type="match status" value="2"/>
</dbReference>
<evidence type="ECO:0000313" key="8">
    <source>
        <dbReference type="Proteomes" id="UP000004931"/>
    </source>
</evidence>
<keyword evidence="2" id="KW-1003">Cell membrane</keyword>
<proteinExistence type="predicted"/>
<dbReference type="Proteomes" id="UP000004931">
    <property type="component" value="Unassembled WGS sequence"/>
</dbReference>
<evidence type="ECO:0000256" key="2">
    <source>
        <dbReference type="ARBA" id="ARBA00022475"/>
    </source>
</evidence>
<dbReference type="eggNOG" id="COG1283">
    <property type="taxonomic scope" value="Bacteria"/>
</dbReference>
<keyword evidence="5 6" id="KW-0472">Membrane</keyword>
<evidence type="ECO:0000256" key="6">
    <source>
        <dbReference type="SAM" id="Phobius"/>
    </source>
</evidence>
<dbReference type="PANTHER" id="PTHR10010:SF46">
    <property type="entry name" value="SODIUM-DEPENDENT PHOSPHATE TRANSPORT PROTEIN 2B"/>
    <property type="match status" value="1"/>
</dbReference>
<dbReference type="GO" id="GO:0044341">
    <property type="term" value="P:sodium-dependent phosphate transport"/>
    <property type="evidence" value="ECO:0007669"/>
    <property type="project" value="InterPro"/>
</dbReference>
<feature type="transmembrane region" description="Helical" evidence="6">
    <location>
        <begin position="135"/>
        <end position="154"/>
    </location>
</feature>
<keyword evidence="8" id="KW-1185">Reference proteome</keyword>
<evidence type="ECO:0000256" key="1">
    <source>
        <dbReference type="ARBA" id="ARBA00004651"/>
    </source>
</evidence>
<gene>
    <name evidence="7" type="ORF">GP2143_04410</name>
</gene>
<evidence type="ECO:0000313" key="7">
    <source>
        <dbReference type="EMBL" id="EAW31662.1"/>
    </source>
</evidence>
<comment type="subcellular location">
    <subcellularLocation>
        <location evidence="1">Cell membrane</location>
        <topology evidence="1">Multi-pass membrane protein</topology>
    </subcellularLocation>
</comment>
<feature type="transmembrane region" description="Helical" evidence="6">
    <location>
        <begin position="215"/>
        <end position="235"/>
    </location>
</feature>
<dbReference type="EMBL" id="AAVT01000002">
    <property type="protein sequence ID" value="EAW31662.1"/>
    <property type="molecule type" value="Genomic_DNA"/>
</dbReference>
<evidence type="ECO:0000256" key="5">
    <source>
        <dbReference type="ARBA" id="ARBA00023136"/>
    </source>
</evidence>
<feature type="transmembrane region" description="Helical" evidence="6">
    <location>
        <begin position="6"/>
        <end position="29"/>
    </location>
</feature>
<accession>A0YAT2</accession>
<feature type="transmembrane region" description="Helical" evidence="6">
    <location>
        <begin position="277"/>
        <end position="300"/>
    </location>
</feature>
<dbReference type="NCBIfam" id="NF037997">
    <property type="entry name" value="Na_Pi_symport"/>
    <property type="match status" value="1"/>
</dbReference>
<sequence length="556" mass="60199">MLSIVWELMIGLGVFLYGMSRLEAGITALSGSRLKARLARSTAGPVSSAGIGALITTVLQSSSMVSLMVLAFASAGIMPLYNAIGVLIGANLGTTITGWLVATLGFKLDIAAIALPLLGIGGFVQVMNASSSRPYAWGKTATGLGLLLFGLGLMKDSVGGLPQQWDITLLQGYNPLIYLLAGLVATALIQSSSAVVMLVLTAINAGFISLPEAGALVIGANLGTTGTTMFASLTGPGIKRQLALAQVVFNVIVSMLAFLILLPLLPWTLHVLRISDLLYSVVAFHTVINLLGLLLFLPLLKPFSRWIERFFKTPQDSLTLLMQMKTPVPEAVLPAIEQALQQLWVVAAVNTMRLLNIKTTALSLDSGLQQTLATVSNSIKHDHSPKHTYGEIKHQEGTLFQLAYKLQQVRLDERQSILLGRMQELARAIVYASKTIQNIASDIKQLQQGQSRGNTAASWQLTQQQQFLSDLYGGLLPLLFNHNEDSYLQEQLKTMATANDLHFQEMNAGVYQRAIKTEQSGPELSIQLNVNREILHAIHSLLHSIELWQDIKSSQG</sequence>
<name>A0YAT2_9GAMM</name>
<dbReference type="OrthoDB" id="9763003at2"/>
<feature type="transmembrane region" description="Helical" evidence="6">
    <location>
        <begin position="108"/>
        <end position="129"/>
    </location>
</feature>
<dbReference type="GO" id="GO:0005436">
    <property type="term" value="F:sodium:phosphate symporter activity"/>
    <property type="evidence" value="ECO:0007669"/>
    <property type="project" value="InterPro"/>
</dbReference>
<comment type="caution">
    <text evidence="7">The sequence shown here is derived from an EMBL/GenBank/DDBJ whole genome shotgun (WGS) entry which is preliminary data.</text>
</comment>
<dbReference type="GO" id="GO:0005886">
    <property type="term" value="C:plasma membrane"/>
    <property type="evidence" value="ECO:0007669"/>
    <property type="project" value="UniProtKB-SubCell"/>
</dbReference>
<feature type="transmembrane region" description="Helical" evidence="6">
    <location>
        <begin position="80"/>
        <end position="101"/>
    </location>
</feature>
<dbReference type="AlphaFoldDB" id="A0YAT2"/>
<keyword evidence="3 6" id="KW-0812">Transmembrane</keyword>
<feature type="transmembrane region" description="Helical" evidence="6">
    <location>
        <begin position="175"/>
        <end position="203"/>
    </location>
</feature>